<keyword evidence="6" id="KW-0175">Coiled coil</keyword>
<keyword evidence="3 5" id="KW-0804">Transcription</keyword>
<dbReference type="GO" id="GO:0000976">
    <property type="term" value="F:transcription cis-regulatory region binding"/>
    <property type="evidence" value="ECO:0000318"/>
    <property type="project" value="GO_Central"/>
</dbReference>
<evidence type="ECO:0000313" key="9">
    <source>
        <dbReference type="EMBL" id="CDY59973.1"/>
    </source>
</evidence>
<reference evidence="9 10" key="1">
    <citation type="journal article" date="2014" name="Science">
        <title>Plant genetics. Early allopolyploid evolution in the post-Neolithic Brassica napus oilseed genome.</title>
        <authorList>
            <person name="Chalhoub B."/>
            <person name="Denoeud F."/>
            <person name="Liu S."/>
            <person name="Parkin I.A."/>
            <person name="Tang H."/>
            <person name="Wang X."/>
            <person name="Chiquet J."/>
            <person name="Belcram H."/>
            <person name="Tong C."/>
            <person name="Samans B."/>
            <person name="Correa M."/>
            <person name="Da Silva C."/>
            <person name="Just J."/>
            <person name="Falentin C."/>
            <person name="Koh C.S."/>
            <person name="Le Clainche I."/>
            <person name="Bernard M."/>
            <person name="Bento P."/>
            <person name="Noel B."/>
            <person name="Labadie K."/>
            <person name="Alberti A."/>
            <person name="Charles M."/>
            <person name="Arnaud D."/>
            <person name="Guo H."/>
            <person name="Daviaud C."/>
            <person name="Alamery S."/>
            <person name="Jabbari K."/>
            <person name="Zhao M."/>
            <person name="Edger P.P."/>
            <person name="Chelaifa H."/>
            <person name="Tack D."/>
            <person name="Lassalle G."/>
            <person name="Mestiri I."/>
            <person name="Schnel N."/>
            <person name="Le Paslier M.C."/>
            <person name="Fan G."/>
            <person name="Renault V."/>
            <person name="Bayer P.E."/>
            <person name="Golicz A.A."/>
            <person name="Manoli S."/>
            <person name="Lee T.H."/>
            <person name="Thi V.H."/>
            <person name="Chalabi S."/>
            <person name="Hu Q."/>
            <person name="Fan C."/>
            <person name="Tollenaere R."/>
            <person name="Lu Y."/>
            <person name="Battail C."/>
            <person name="Shen J."/>
            <person name="Sidebottom C.H."/>
            <person name="Wang X."/>
            <person name="Canaguier A."/>
            <person name="Chauveau A."/>
            <person name="Berard A."/>
            <person name="Deniot G."/>
            <person name="Guan M."/>
            <person name="Liu Z."/>
            <person name="Sun F."/>
            <person name="Lim Y.P."/>
            <person name="Lyons E."/>
            <person name="Town C.D."/>
            <person name="Bancroft I."/>
            <person name="Wang X."/>
            <person name="Meng J."/>
            <person name="Ma J."/>
            <person name="Pires J.C."/>
            <person name="King G.J."/>
            <person name="Brunel D."/>
            <person name="Delourme R."/>
            <person name="Renard M."/>
            <person name="Aury J.M."/>
            <person name="Adams K.L."/>
            <person name="Batley J."/>
            <person name="Snowdon R.J."/>
            <person name="Tost J."/>
            <person name="Edwards D."/>
            <person name="Zhou Y."/>
            <person name="Hua W."/>
            <person name="Sharpe A.G."/>
            <person name="Paterson A.H."/>
            <person name="Guan C."/>
            <person name="Wincker P."/>
        </authorList>
    </citation>
    <scope>NUCLEOTIDE SEQUENCE [LARGE SCALE GENOMIC DNA]</scope>
    <source>
        <strain evidence="10">cv. Darmor-bzh</strain>
    </source>
</reference>
<dbReference type="Proteomes" id="UP001295469">
    <property type="component" value="Chromosome A09"/>
</dbReference>
<keyword evidence="4 5" id="KW-0539">Nucleus</keyword>
<dbReference type="Proteomes" id="UP000028999">
    <property type="component" value="Unassembled WGS sequence"/>
</dbReference>
<keyword evidence="2 5" id="KW-0805">Transcription regulation</keyword>
<dbReference type="InterPro" id="IPR036638">
    <property type="entry name" value="HLH_DNA-bd_sf"/>
</dbReference>
<dbReference type="GO" id="GO:0005634">
    <property type="term" value="C:nucleus"/>
    <property type="evidence" value="ECO:0000318"/>
    <property type="project" value="GO_Central"/>
</dbReference>
<evidence type="ECO:0000256" key="3">
    <source>
        <dbReference type="ARBA" id="ARBA00023163"/>
    </source>
</evidence>
<proteinExistence type="predicted"/>
<dbReference type="AlphaFoldDB" id="A0A078J6C3"/>
<evidence type="ECO:0000256" key="4">
    <source>
        <dbReference type="ARBA" id="ARBA00023242"/>
    </source>
</evidence>
<comment type="subcellular location">
    <subcellularLocation>
        <location evidence="1 5">Nucleus</location>
    </subcellularLocation>
</comment>
<dbReference type="SUPFAM" id="SSF47459">
    <property type="entry name" value="HLH, helix-loop-helix DNA-binding domain"/>
    <property type="match status" value="1"/>
</dbReference>
<feature type="domain" description="BHLH" evidence="7">
    <location>
        <begin position="336"/>
        <end position="385"/>
    </location>
</feature>
<sequence length="509" mass="56357">MDHLNTNVTASMIEALMNSPSSDSWPPLSPANPSPDSALQKRLQAVLDGTQEAWTYAIFWMPSYYDFSGDSVLKWGDGIYKGEEADKTRRRRRTVAENEHRSTILRELSSMISDEALLVMGDEDDLEVSDPSWFYLTSMTVSFGSGSGLPGKAFATYKPVWVTGSDHIMGSGCDRAKKGGDLGLQTIVCIPLDNGVLELGSTAEIQQTPDLFNKIRVVFSFEGSRDFSGDPNSNSFPLFSTQLDNGGGSSTVTFSPYPGPFYPQILNTLSEEINFNTLEGDHSGEIHTANRNAYPGQIQNDDGHIDDFVHSDIEATVAPDNKRKKKRGRKLANGRKEPLNHVQAERLRREKLNMRFYALRATVPNVSKMDKASLLGDAICYINELKSRAENAESKKNAIQMELNKLREELAGRNAVSSVCRGEGNASENETANIDVKILGCDAMVRLESSKRNHPAARLMNAFMDLDVELNHASISVIHDLMIQQATVKMGSRMYTQDQLRAMLVSKIN</sequence>
<dbReference type="InterPro" id="IPR011598">
    <property type="entry name" value="bHLH_dom"/>
</dbReference>
<dbReference type="PaxDb" id="3708-A0A078J6C3"/>
<dbReference type="EMBL" id="HG994363">
    <property type="protein sequence ID" value="CAF2041744.1"/>
    <property type="molecule type" value="Genomic_DNA"/>
</dbReference>
<dbReference type="OMA" id="DHIMGSG"/>
<evidence type="ECO:0000256" key="5">
    <source>
        <dbReference type="RuleBase" id="RU369104"/>
    </source>
</evidence>
<organism evidence="9 10">
    <name type="scientific">Brassica napus</name>
    <name type="common">Rape</name>
    <dbReference type="NCBI Taxonomy" id="3708"/>
    <lineage>
        <taxon>Eukaryota</taxon>
        <taxon>Viridiplantae</taxon>
        <taxon>Streptophyta</taxon>
        <taxon>Embryophyta</taxon>
        <taxon>Tracheophyta</taxon>
        <taxon>Spermatophyta</taxon>
        <taxon>Magnoliopsida</taxon>
        <taxon>eudicotyledons</taxon>
        <taxon>Gunneridae</taxon>
        <taxon>Pentapetalae</taxon>
        <taxon>rosids</taxon>
        <taxon>malvids</taxon>
        <taxon>Brassicales</taxon>
        <taxon>Brassicaceae</taxon>
        <taxon>Brassiceae</taxon>
        <taxon>Brassica</taxon>
    </lineage>
</organism>
<dbReference type="InterPro" id="IPR045084">
    <property type="entry name" value="AIB/MYC-like"/>
</dbReference>
<reference evidence="8" key="3">
    <citation type="submission" date="2021-01" db="EMBL/GenBank/DDBJ databases">
        <authorList>
            <consortium name="Genoscope - CEA"/>
            <person name="William W."/>
        </authorList>
    </citation>
    <scope>NUCLEOTIDE SEQUENCE</scope>
</reference>
<evidence type="ECO:0000313" key="10">
    <source>
        <dbReference type="Proteomes" id="UP000028999"/>
    </source>
</evidence>
<evidence type="ECO:0000256" key="2">
    <source>
        <dbReference type="ARBA" id="ARBA00023015"/>
    </source>
</evidence>
<dbReference type="GO" id="GO:0046983">
    <property type="term" value="F:protein dimerization activity"/>
    <property type="evidence" value="ECO:0007669"/>
    <property type="project" value="InterPro"/>
</dbReference>
<dbReference type="InterPro" id="IPR025610">
    <property type="entry name" value="MYC/MYB_N"/>
</dbReference>
<dbReference type="EMBL" id="LK033827">
    <property type="protein sequence ID" value="CDY59973.1"/>
    <property type="molecule type" value="Genomic_DNA"/>
</dbReference>
<dbReference type="SMART" id="SM00353">
    <property type="entry name" value="HLH"/>
    <property type="match status" value="1"/>
</dbReference>
<dbReference type="GO" id="GO:0006355">
    <property type="term" value="P:regulation of DNA-templated transcription"/>
    <property type="evidence" value="ECO:0000318"/>
    <property type="project" value="GO_Central"/>
</dbReference>
<name>A0A078J6C3_BRANA</name>
<feature type="coiled-coil region" evidence="6">
    <location>
        <begin position="382"/>
        <end position="409"/>
    </location>
</feature>
<dbReference type="Pfam" id="PF14215">
    <property type="entry name" value="bHLH-MYC_N"/>
    <property type="match status" value="1"/>
</dbReference>
<dbReference type="Gramene" id="CDY59973">
    <property type="protein sequence ID" value="CDY59973"/>
    <property type="gene ID" value="GSBRNA2T00027997001"/>
</dbReference>
<dbReference type="Pfam" id="PF00010">
    <property type="entry name" value="HLH"/>
    <property type="match status" value="1"/>
</dbReference>
<evidence type="ECO:0000313" key="8">
    <source>
        <dbReference type="EMBL" id="CAF2041744.1"/>
    </source>
</evidence>
<dbReference type="GO" id="GO:0003700">
    <property type="term" value="F:DNA-binding transcription factor activity"/>
    <property type="evidence" value="ECO:0000318"/>
    <property type="project" value="GO_Central"/>
</dbReference>
<dbReference type="PANTHER" id="PTHR11514:SF133">
    <property type="entry name" value="TRANSCRIPTION FACTOR BHLH28"/>
    <property type="match status" value="1"/>
</dbReference>
<dbReference type="CDD" id="cd11449">
    <property type="entry name" value="bHLH_AtAIB_like"/>
    <property type="match status" value="1"/>
</dbReference>
<dbReference type="KEGG" id="bna:106364449"/>
<dbReference type="STRING" id="3708.A0A078J6C3"/>
<dbReference type="PROSITE" id="PS50888">
    <property type="entry name" value="BHLH"/>
    <property type="match status" value="1"/>
</dbReference>
<dbReference type="SMR" id="A0A078J6C3"/>
<dbReference type="Gene3D" id="4.10.280.10">
    <property type="entry name" value="Helix-loop-helix DNA-binding domain"/>
    <property type="match status" value="1"/>
</dbReference>
<dbReference type="PANTHER" id="PTHR11514">
    <property type="entry name" value="MYC"/>
    <property type="match status" value="1"/>
</dbReference>
<reference evidence="9" key="2">
    <citation type="submission" date="2014-06" db="EMBL/GenBank/DDBJ databases">
        <authorList>
            <person name="Genoscope - CEA"/>
        </authorList>
    </citation>
    <scope>NUCLEOTIDE SEQUENCE</scope>
</reference>
<protein>
    <recommendedName>
        <fullName evidence="5">Transcription factor</fullName>
        <shortName evidence="5">bHLH transcription factor</shortName>
    </recommendedName>
    <alternativeName>
        <fullName evidence="5">Basic helix-loop-helix protein</fullName>
    </alternativeName>
</protein>
<dbReference type="OrthoDB" id="1926382at2759"/>
<gene>
    <name evidence="9" type="primary">BnaA09g53560D</name>
    <name evidence="8" type="ORF">DARMORV10_A09P22590.1</name>
    <name evidence="9" type="ORF">GSBRNA2T00027997001</name>
</gene>
<evidence type="ECO:0000259" key="7">
    <source>
        <dbReference type="PROSITE" id="PS50888"/>
    </source>
</evidence>
<evidence type="ECO:0000256" key="6">
    <source>
        <dbReference type="SAM" id="Coils"/>
    </source>
</evidence>
<evidence type="ECO:0000256" key="1">
    <source>
        <dbReference type="ARBA" id="ARBA00004123"/>
    </source>
</evidence>
<accession>A0A078J6C3</accession>
<keyword evidence="10" id="KW-1185">Reference proteome</keyword>